<accession>A0ABV3TSS4</accession>
<dbReference type="EMBL" id="JBFRYB010000001">
    <property type="protein sequence ID" value="MEX1664656.1"/>
    <property type="molecule type" value="Genomic_DNA"/>
</dbReference>
<dbReference type="InterPro" id="IPR052905">
    <property type="entry name" value="LD-transpeptidase_YkuD-like"/>
</dbReference>
<dbReference type="InterPro" id="IPR036366">
    <property type="entry name" value="PGBDSf"/>
</dbReference>
<feature type="domain" description="L,D-TPase catalytic" evidence="9">
    <location>
        <begin position="282"/>
        <end position="461"/>
    </location>
</feature>
<feature type="active site" description="Proton donor/acceptor" evidence="7">
    <location>
        <position position="414"/>
    </location>
</feature>
<evidence type="ECO:0000256" key="4">
    <source>
        <dbReference type="ARBA" id="ARBA00022960"/>
    </source>
</evidence>
<evidence type="ECO:0000259" key="9">
    <source>
        <dbReference type="PROSITE" id="PS52029"/>
    </source>
</evidence>
<evidence type="ECO:0000256" key="6">
    <source>
        <dbReference type="ARBA" id="ARBA00023316"/>
    </source>
</evidence>
<evidence type="ECO:0000256" key="2">
    <source>
        <dbReference type="ARBA" id="ARBA00005992"/>
    </source>
</evidence>
<evidence type="ECO:0000313" key="10">
    <source>
        <dbReference type="EMBL" id="MEX1664656.1"/>
    </source>
</evidence>
<dbReference type="Pfam" id="PF01471">
    <property type="entry name" value="PG_binding_1"/>
    <property type="match status" value="1"/>
</dbReference>
<evidence type="ECO:0000256" key="8">
    <source>
        <dbReference type="SAM" id="SignalP"/>
    </source>
</evidence>
<dbReference type="RefSeq" id="WP_368374777.1">
    <property type="nucleotide sequence ID" value="NZ_JBFRYB010000001.1"/>
</dbReference>
<dbReference type="PANTHER" id="PTHR41533:SF2">
    <property type="entry name" value="BLR7131 PROTEIN"/>
    <property type="match status" value="1"/>
</dbReference>
<feature type="active site" description="Nucleophile" evidence="7">
    <location>
        <position position="433"/>
    </location>
</feature>
<keyword evidence="11" id="KW-1185">Reference proteome</keyword>
<evidence type="ECO:0000256" key="5">
    <source>
        <dbReference type="ARBA" id="ARBA00022984"/>
    </source>
</evidence>
<dbReference type="InterPro" id="IPR038063">
    <property type="entry name" value="Transpep_catalytic_dom"/>
</dbReference>
<evidence type="ECO:0000313" key="11">
    <source>
        <dbReference type="Proteomes" id="UP001557484"/>
    </source>
</evidence>
<keyword evidence="4 7" id="KW-0133">Cell shape</keyword>
<feature type="chain" id="PRO_5046632829" evidence="8">
    <location>
        <begin position="27"/>
        <end position="512"/>
    </location>
</feature>
<feature type="signal peptide" evidence="8">
    <location>
        <begin position="1"/>
        <end position="26"/>
    </location>
</feature>
<comment type="similarity">
    <text evidence="2">Belongs to the YkuD family.</text>
</comment>
<keyword evidence="5 7" id="KW-0573">Peptidoglycan synthesis</keyword>
<organism evidence="10 11">
    <name type="scientific">Zhongshania arctica</name>
    <dbReference type="NCBI Taxonomy" id="3238302"/>
    <lineage>
        <taxon>Bacteria</taxon>
        <taxon>Pseudomonadati</taxon>
        <taxon>Pseudomonadota</taxon>
        <taxon>Gammaproteobacteria</taxon>
        <taxon>Cellvibrionales</taxon>
        <taxon>Spongiibacteraceae</taxon>
        <taxon>Zhongshania</taxon>
    </lineage>
</organism>
<dbReference type="Gene3D" id="1.10.101.10">
    <property type="entry name" value="PGBD-like superfamily/PGBD"/>
    <property type="match status" value="1"/>
</dbReference>
<dbReference type="Gene3D" id="2.40.440.10">
    <property type="entry name" value="L,D-transpeptidase catalytic domain-like"/>
    <property type="match status" value="1"/>
</dbReference>
<dbReference type="Pfam" id="PF20142">
    <property type="entry name" value="Scaffold"/>
    <property type="match status" value="1"/>
</dbReference>
<evidence type="ECO:0000256" key="3">
    <source>
        <dbReference type="ARBA" id="ARBA00022679"/>
    </source>
</evidence>
<dbReference type="InterPro" id="IPR005490">
    <property type="entry name" value="LD_TPept_cat_dom"/>
</dbReference>
<evidence type="ECO:0000256" key="1">
    <source>
        <dbReference type="ARBA" id="ARBA00004752"/>
    </source>
</evidence>
<keyword evidence="8" id="KW-0732">Signal</keyword>
<dbReference type="Proteomes" id="UP001557484">
    <property type="component" value="Unassembled WGS sequence"/>
</dbReference>
<evidence type="ECO:0000256" key="7">
    <source>
        <dbReference type="PROSITE-ProRule" id="PRU01373"/>
    </source>
</evidence>
<dbReference type="InterPro" id="IPR002477">
    <property type="entry name" value="Peptidoglycan-bd-like"/>
</dbReference>
<name>A0ABV3TSS4_9GAMM</name>
<dbReference type="SUPFAM" id="SSF47090">
    <property type="entry name" value="PGBD-like"/>
    <property type="match status" value="1"/>
</dbReference>
<gene>
    <name evidence="10" type="ORF">AB4875_04095</name>
</gene>
<comment type="pathway">
    <text evidence="1 7">Cell wall biogenesis; peptidoglycan biosynthesis.</text>
</comment>
<keyword evidence="3" id="KW-0808">Transferase</keyword>
<reference evidence="10 11" key="1">
    <citation type="journal article" date="2011" name="Int. J. Syst. Evol. Microbiol.">
        <title>Zhongshania antarctica gen. nov., sp. nov. and Zhongshania guokunii sp. nov., gammaproteobacteria respectively isolated from coastal attached (fast) ice and surface seawater of the Antarctic.</title>
        <authorList>
            <person name="Li H.J."/>
            <person name="Zhang X.Y."/>
            <person name="Chen C.X."/>
            <person name="Zhang Y.J."/>
            <person name="Gao Z.M."/>
            <person name="Yu Y."/>
            <person name="Chen X.L."/>
            <person name="Chen B."/>
            <person name="Zhang Y.Z."/>
        </authorList>
    </citation>
    <scope>NUCLEOTIDE SEQUENCE [LARGE SCALE GENOMIC DNA]</scope>
    <source>
        <strain evidence="10 11">R06B22</strain>
    </source>
</reference>
<dbReference type="PANTHER" id="PTHR41533">
    <property type="entry name" value="L,D-TRANSPEPTIDASE HI_1667-RELATED"/>
    <property type="match status" value="1"/>
</dbReference>
<dbReference type="InterPro" id="IPR045380">
    <property type="entry name" value="LD_TPept_scaffold_dom"/>
</dbReference>
<dbReference type="SUPFAM" id="SSF141523">
    <property type="entry name" value="L,D-transpeptidase catalytic domain-like"/>
    <property type="match status" value="1"/>
</dbReference>
<dbReference type="Pfam" id="PF03734">
    <property type="entry name" value="YkuD"/>
    <property type="match status" value="1"/>
</dbReference>
<protein>
    <submittedName>
        <fullName evidence="10">Murein L,D-transpeptidase</fullName>
    </submittedName>
</protein>
<dbReference type="PROSITE" id="PS52029">
    <property type="entry name" value="LD_TPASE"/>
    <property type="match status" value="1"/>
</dbReference>
<comment type="caution">
    <text evidence="10">The sequence shown here is derived from an EMBL/GenBank/DDBJ whole genome shotgun (WGS) entry which is preliminary data.</text>
</comment>
<proteinExistence type="inferred from homology"/>
<dbReference type="InterPro" id="IPR036365">
    <property type="entry name" value="PGBD-like_sf"/>
</dbReference>
<sequence>MTQHRYLRSFFVASMLLTLLVAPASADLRSVLANTSIEGSPLLAPLASRSFYAKRLYAPVWTPQRLEQLRAAIASASEQGLSPANYHQEILQSARGDALEVLATDAWLALAANIVGGQLNPVTIEPDWTAARRERDLGSALEQAIASNRIIDALRDLEPNSPSYAALKTALKTLRGRENSDNSAPIAAGAALKLGMTSTRIPALRQKLAKRGFDAGDSQSEVYDPALLAAVIAFQRASSLADDGIVGAATLRLLNMTDQDRQQQLIVNMERWRWLPEDLGERHIRVNIANYNLEARNGGVVERTHQVIVGRDYRQTPVFSNNIRYMIVNPWWETPSSIARKDKIPAFQKNPEKVRELGFDVLDRDGNLLDSDKINWRAYSTNYFPLRLRQRPGPLNALGQVKIMFPNPHDVYLHDTASRELFAKTDRAFSSGCVRVQNALELAKWLLEKNPDQDLTTIATVAASGKETRINMVKPVPVHILYFTVIIDANGKPVYLNDLYSRDQRVAKALEG</sequence>
<dbReference type="CDD" id="cd16913">
    <property type="entry name" value="YkuD_like"/>
    <property type="match status" value="1"/>
</dbReference>
<keyword evidence="6 7" id="KW-0961">Cell wall biogenesis/degradation</keyword>